<sequence length="157" mass="17012">MVARESASAACLVCMASFISSSRVERRFIQIAIKWKAPCHSWVKVNSDGATAESGNWSAAGGILRDSHGNWLAGFCRFIGRGSALTIELWGILHGLEIAWQKGYTKVIIVSDNKSAVDILTDALLRSSATTLVRRIKEGVGVIELSKFNMSSVQGIK</sequence>
<dbReference type="Gene3D" id="3.30.420.10">
    <property type="entry name" value="Ribonuclease H-like superfamily/Ribonuclease H"/>
    <property type="match status" value="1"/>
</dbReference>
<protein>
    <recommendedName>
        <fullName evidence="1">RNase H type-1 domain-containing protein</fullName>
    </recommendedName>
</protein>
<dbReference type="OrthoDB" id="1001818at2759"/>
<dbReference type="InterPro" id="IPR044730">
    <property type="entry name" value="RNase_H-like_dom_plant"/>
</dbReference>
<dbReference type="PANTHER" id="PTHR47723:SF19">
    <property type="entry name" value="POLYNUCLEOTIDYL TRANSFERASE, RIBONUCLEASE H-LIKE SUPERFAMILY PROTEIN"/>
    <property type="match status" value="1"/>
</dbReference>
<dbReference type="InterPro" id="IPR053151">
    <property type="entry name" value="RNase_H-like"/>
</dbReference>
<accession>A0A9D3WAB5</accession>
<dbReference type="Proteomes" id="UP000828251">
    <property type="component" value="Unassembled WGS sequence"/>
</dbReference>
<dbReference type="EMBL" id="JAIQCV010000003">
    <property type="protein sequence ID" value="KAH1115517.1"/>
    <property type="molecule type" value="Genomic_DNA"/>
</dbReference>
<dbReference type="AlphaFoldDB" id="A0A9D3WAB5"/>
<comment type="caution">
    <text evidence="2">The sequence shown here is derived from an EMBL/GenBank/DDBJ whole genome shotgun (WGS) entry which is preliminary data.</text>
</comment>
<dbReference type="GO" id="GO:0004523">
    <property type="term" value="F:RNA-DNA hybrid ribonuclease activity"/>
    <property type="evidence" value="ECO:0007669"/>
    <property type="project" value="InterPro"/>
</dbReference>
<dbReference type="GO" id="GO:0003676">
    <property type="term" value="F:nucleic acid binding"/>
    <property type="evidence" value="ECO:0007669"/>
    <property type="project" value="InterPro"/>
</dbReference>
<evidence type="ECO:0000313" key="3">
    <source>
        <dbReference type="Proteomes" id="UP000828251"/>
    </source>
</evidence>
<proteinExistence type="predicted"/>
<name>A0A9D3WAB5_9ROSI</name>
<keyword evidence="3" id="KW-1185">Reference proteome</keyword>
<dbReference type="PANTHER" id="PTHR47723">
    <property type="entry name" value="OS05G0353850 PROTEIN"/>
    <property type="match status" value="1"/>
</dbReference>
<evidence type="ECO:0000313" key="2">
    <source>
        <dbReference type="EMBL" id="KAH1115517.1"/>
    </source>
</evidence>
<reference evidence="2 3" key="1">
    <citation type="journal article" date="2021" name="Plant Biotechnol. J.">
        <title>Multi-omics assisted identification of the key and species-specific regulatory components of drought-tolerant mechanisms in Gossypium stocksii.</title>
        <authorList>
            <person name="Yu D."/>
            <person name="Ke L."/>
            <person name="Zhang D."/>
            <person name="Wu Y."/>
            <person name="Sun Y."/>
            <person name="Mei J."/>
            <person name="Sun J."/>
            <person name="Sun Y."/>
        </authorList>
    </citation>
    <scope>NUCLEOTIDE SEQUENCE [LARGE SCALE GENOMIC DNA]</scope>
    <source>
        <strain evidence="3">cv. E1</strain>
        <tissue evidence="2">Leaf</tissue>
    </source>
</reference>
<dbReference type="InterPro" id="IPR036397">
    <property type="entry name" value="RNaseH_sf"/>
</dbReference>
<organism evidence="2 3">
    <name type="scientific">Gossypium stocksii</name>
    <dbReference type="NCBI Taxonomy" id="47602"/>
    <lineage>
        <taxon>Eukaryota</taxon>
        <taxon>Viridiplantae</taxon>
        <taxon>Streptophyta</taxon>
        <taxon>Embryophyta</taxon>
        <taxon>Tracheophyta</taxon>
        <taxon>Spermatophyta</taxon>
        <taxon>Magnoliopsida</taxon>
        <taxon>eudicotyledons</taxon>
        <taxon>Gunneridae</taxon>
        <taxon>Pentapetalae</taxon>
        <taxon>rosids</taxon>
        <taxon>malvids</taxon>
        <taxon>Malvales</taxon>
        <taxon>Malvaceae</taxon>
        <taxon>Malvoideae</taxon>
        <taxon>Gossypium</taxon>
    </lineage>
</organism>
<dbReference type="CDD" id="cd06222">
    <property type="entry name" value="RNase_H_like"/>
    <property type="match status" value="1"/>
</dbReference>
<dbReference type="SUPFAM" id="SSF53098">
    <property type="entry name" value="Ribonuclease H-like"/>
    <property type="match status" value="1"/>
</dbReference>
<gene>
    <name evidence="2" type="ORF">J1N35_008895</name>
</gene>
<evidence type="ECO:0000259" key="1">
    <source>
        <dbReference type="Pfam" id="PF13456"/>
    </source>
</evidence>
<dbReference type="Pfam" id="PF13456">
    <property type="entry name" value="RVT_3"/>
    <property type="match status" value="1"/>
</dbReference>
<feature type="domain" description="RNase H type-1" evidence="1">
    <location>
        <begin position="46"/>
        <end position="137"/>
    </location>
</feature>
<dbReference type="InterPro" id="IPR012337">
    <property type="entry name" value="RNaseH-like_sf"/>
</dbReference>
<dbReference type="InterPro" id="IPR002156">
    <property type="entry name" value="RNaseH_domain"/>
</dbReference>